<dbReference type="Proteomes" id="UP001595778">
    <property type="component" value="Unassembled WGS sequence"/>
</dbReference>
<evidence type="ECO:0000256" key="2">
    <source>
        <dbReference type="ARBA" id="ARBA00022603"/>
    </source>
</evidence>
<name>A0ABV8WD32_9MICC</name>
<dbReference type="PANTHER" id="PTHR33841">
    <property type="entry name" value="DNA METHYLTRANSFERASE YEEA-RELATED"/>
    <property type="match status" value="1"/>
</dbReference>
<dbReference type="EC" id="2.1.1.72" evidence="1"/>
<dbReference type="SUPFAM" id="SSF53335">
    <property type="entry name" value="S-adenosyl-L-methionine-dependent methyltransferases"/>
    <property type="match status" value="1"/>
</dbReference>
<keyword evidence="8" id="KW-1185">Reference proteome</keyword>
<dbReference type="InterPro" id="IPR029063">
    <property type="entry name" value="SAM-dependent_MTases_sf"/>
</dbReference>
<reference evidence="8" key="1">
    <citation type="journal article" date="2019" name="Int. J. Syst. Evol. Microbiol.">
        <title>The Global Catalogue of Microorganisms (GCM) 10K type strain sequencing project: providing services to taxonomists for standard genome sequencing and annotation.</title>
        <authorList>
            <consortium name="The Broad Institute Genomics Platform"/>
            <consortium name="The Broad Institute Genome Sequencing Center for Infectious Disease"/>
            <person name="Wu L."/>
            <person name="Ma J."/>
        </authorList>
    </citation>
    <scope>NUCLEOTIDE SEQUENCE [LARGE SCALE GENOMIC DNA]</scope>
    <source>
        <strain evidence="8">PJ61</strain>
    </source>
</reference>
<dbReference type="InterPro" id="IPR047939">
    <property type="entry name" value="BREX_1_PglX"/>
</dbReference>
<sequence length="1153" mass="128506">MDTKPLERFATQARRELLAAVDAQASAVLATGSVARTERGEVVKKLEAEIAAHGRTQVMDRVAYTWFNRIIALRFMDARGYTDAGVVSPAQGQAHGQPEILADAKRGNLNTHAVINMNTAEAITGLLDGTRRSTDAEGEAYALLLTEYCRYWHKSMPSMFEREGDYTELLVPTGLLADGAILARVRAVLTEDVCADVEVIGWLYQFYISERKDEVFGGFKKNKKAGADEIPAATQLFTPHWIVRYLVENSLGRLWMLNRPTSRLVHQMDYYIAPVDKETDFLKISGPEELTVIDPACGSGHMLTYAFDLLYAIYEEEGYAPSEIPSLILTHNLFGTEIDPRAGSLAAFALTMKARANHRTFFNKQIQPNICVVKSIHFAPHELDIVASPRPAQHEQAAFWNQFEHADVFGSLIQPNTALMSLLGEQLSARINDTDLLSAEVFERAQGVLEQTKYLSNKYAVVLANPPYLGRVNMGGLLSEYVSKHLSIGKFGLDAAFVARSLGLVKPRGIVGMITMQAWMFKSSYIALRESILRKGIITLAHLGPHAFEGQTGQVVSTCAFVLGQEDESVEGRYLALSKIRTSEQKRIVAAQAIAEGQKEILHSASTSDLRKVPGAPISYWLGARQRDLYSTGSTLARYGSVRKGMDTGNHNRFLRRWSEVSRSGILSDGNRKARAYRWVPYNKGGAFRRWYGNQEHVVLWEGDGASIKRQKNALSSKSTIRNESFYFKEGFTYSEASFGDFSARYTPGNAVFDSAGATIFSEGRLNELGALVNTVVADLFFDFLCNGNHFQPGAVAKLLVLPEVFTAGLSSEECVTISKRNWDDHEDSIDFSTAPLLRFKRKQLVEAVSDLGYQSVTDAKRLAALESANNETAVEIYGLGGVLDVEVRPEAVTLTNNAIALERVSGGFARAAIVDFVSFAVGCMFGRYSLDEPGLILADQGSTMQEYLEKVPAPTYLPDADNVIPFVDDGWFEDDIVERFRHFLRAAFGVEHFEKNLRFVEESLGVATLRDYFITRTGKSKFYDDHVKRYKSRPIYWLFSSPKGSFNALIYMHRYIPSTVPTVLNEYLREYRAKLEVALTNAEQAAAAGSTKDQKEADRLRKVIAELRDYEHDVLYPLATRQLKIDLDDGVKENYSKFYPAVKKITGLEAAE</sequence>
<protein>
    <recommendedName>
        <fullName evidence="1">site-specific DNA-methyltransferase (adenine-specific)</fullName>
        <ecNumber evidence="1">2.1.1.72</ecNumber>
    </recommendedName>
</protein>
<organism evidence="7 8">
    <name type="scientific">Arthrobacter sedimenti</name>
    <dbReference type="NCBI Taxonomy" id="2694931"/>
    <lineage>
        <taxon>Bacteria</taxon>
        <taxon>Bacillati</taxon>
        <taxon>Actinomycetota</taxon>
        <taxon>Actinomycetes</taxon>
        <taxon>Micrococcales</taxon>
        <taxon>Micrococcaceae</taxon>
        <taxon>Arthrobacter</taxon>
    </lineage>
</organism>
<dbReference type="PANTHER" id="PTHR33841:SF1">
    <property type="entry name" value="DNA METHYLTRANSFERASE A"/>
    <property type="match status" value="1"/>
</dbReference>
<dbReference type="NCBIfam" id="NF033452">
    <property type="entry name" value="BREX_1_MTaseX"/>
    <property type="match status" value="1"/>
</dbReference>
<dbReference type="Gene3D" id="3.40.50.150">
    <property type="entry name" value="Vaccinia Virus protein VP39"/>
    <property type="match status" value="1"/>
</dbReference>
<evidence type="ECO:0000313" key="8">
    <source>
        <dbReference type="Proteomes" id="UP001595778"/>
    </source>
</evidence>
<keyword evidence="2 7" id="KW-0489">Methyltransferase</keyword>
<proteinExistence type="predicted"/>
<comment type="catalytic activity">
    <reaction evidence="5">
        <text>a 2'-deoxyadenosine in DNA + S-adenosyl-L-methionine = an N(6)-methyl-2'-deoxyadenosine in DNA + S-adenosyl-L-homocysteine + H(+)</text>
        <dbReference type="Rhea" id="RHEA:15197"/>
        <dbReference type="Rhea" id="RHEA-COMP:12418"/>
        <dbReference type="Rhea" id="RHEA-COMP:12419"/>
        <dbReference type="ChEBI" id="CHEBI:15378"/>
        <dbReference type="ChEBI" id="CHEBI:57856"/>
        <dbReference type="ChEBI" id="CHEBI:59789"/>
        <dbReference type="ChEBI" id="CHEBI:90615"/>
        <dbReference type="ChEBI" id="CHEBI:90616"/>
        <dbReference type="EC" id="2.1.1.72"/>
    </reaction>
</comment>
<dbReference type="Pfam" id="PF07669">
    <property type="entry name" value="Eco57I"/>
    <property type="match status" value="1"/>
</dbReference>
<gene>
    <name evidence="7" type="primary">pglX</name>
    <name evidence="7" type="ORF">ACFO0G_01100</name>
</gene>
<evidence type="ECO:0000256" key="5">
    <source>
        <dbReference type="ARBA" id="ARBA00047942"/>
    </source>
</evidence>
<dbReference type="PRINTS" id="PR00507">
    <property type="entry name" value="N12N6MTFRASE"/>
</dbReference>
<evidence type="ECO:0000256" key="4">
    <source>
        <dbReference type="ARBA" id="ARBA00022691"/>
    </source>
</evidence>
<dbReference type="InterPro" id="IPR011639">
    <property type="entry name" value="MethylTrfase_TaqI-like_dom"/>
</dbReference>
<evidence type="ECO:0000259" key="6">
    <source>
        <dbReference type="Pfam" id="PF07669"/>
    </source>
</evidence>
<keyword evidence="4" id="KW-0949">S-adenosyl-L-methionine</keyword>
<dbReference type="EMBL" id="JBHSDQ010000001">
    <property type="protein sequence ID" value="MFC4394672.1"/>
    <property type="molecule type" value="Genomic_DNA"/>
</dbReference>
<dbReference type="PROSITE" id="PS00092">
    <property type="entry name" value="N6_MTASE"/>
    <property type="match status" value="1"/>
</dbReference>
<comment type="caution">
    <text evidence="7">The sequence shown here is derived from an EMBL/GenBank/DDBJ whole genome shotgun (WGS) entry which is preliminary data.</text>
</comment>
<evidence type="ECO:0000256" key="3">
    <source>
        <dbReference type="ARBA" id="ARBA00022679"/>
    </source>
</evidence>
<feature type="domain" description="Type II methyltransferase M.TaqI-like" evidence="6">
    <location>
        <begin position="331"/>
        <end position="535"/>
    </location>
</feature>
<dbReference type="GO" id="GO:0032259">
    <property type="term" value="P:methylation"/>
    <property type="evidence" value="ECO:0007669"/>
    <property type="project" value="UniProtKB-KW"/>
</dbReference>
<evidence type="ECO:0000313" key="7">
    <source>
        <dbReference type="EMBL" id="MFC4394672.1"/>
    </source>
</evidence>
<dbReference type="RefSeq" id="WP_376976107.1">
    <property type="nucleotide sequence ID" value="NZ_JBHSDQ010000001.1"/>
</dbReference>
<accession>A0ABV8WD32</accession>
<dbReference type="GO" id="GO:0009007">
    <property type="term" value="F:site-specific DNA-methyltransferase (adenine-specific) activity"/>
    <property type="evidence" value="ECO:0007669"/>
    <property type="project" value="UniProtKB-EC"/>
</dbReference>
<keyword evidence="3 7" id="KW-0808">Transferase</keyword>
<dbReference type="InterPro" id="IPR002052">
    <property type="entry name" value="DNA_methylase_N6_adenine_CS"/>
</dbReference>
<evidence type="ECO:0000256" key="1">
    <source>
        <dbReference type="ARBA" id="ARBA00011900"/>
    </source>
</evidence>
<dbReference type="InterPro" id="IPR050953">
    <property type="entry name" value="N4_N6_ade-DNA_methylase"/>
</dbReference>